<dbReference type="GO" id="GO:0006310">
    <property type="term" value="P:DNA recombination"/>
    <property type="evidence" value="ECO:0007669"/>
    <property type="project" value="UniProtKB-KW"/>
</dbReference>
<keyword evidence="4" id="KW-0233">DNA recombination</keyword>
<reference evidence="5 6" key="1">
    <citation type="submission" date="2015-07" db="EMBL/GenBank/DDBJ databases">
        <title>Genome sequences of 64 non-O157:H7 Shiga toxin-producing Escherichia coli strains.</title>
        <authorList>
            <person name="Gonzalez-Escalona N."/>
            <person name="Toro M."/>
            <person name="Timme R."/>
            <person name="Payne J."/>
        </authorList>
    </citation>
    <scope>NUCLEOTIDE SEQUENCE [LARGE SCALE GENOMIC DNA]</scope>
    <source>
        <strain evidence="5 6">CFSAN026843</strain>
    </source>
</reference>
<gene>
    <name evidence="5" type="ORF">WR15_26635</name>
</gene>
<dbReference type="InterPro" id="IPR050090">
    <property type="entry name" value="Tyrosine_recombinase_XerCD"/>
</dbReference>
<evidence type="ECO:0000256" key="1">
    <source>
        <dbReference type="ARBA" id="ARBA00008857"/>
    </source>
</evidence>
<dbReference type="Pfam" id="PF20172">
    <property type="entry name" value="DUF6538"/>
    <property type="match status" value="1"/>
</dbReference>
<dbReference type="InterPro" id="IPR011010">
    <property type="entry name" value="DNA_brk_join_enz"/>
</dbReference>
<evidence type="ECO:0000313" key="6">
    <source>
        <dbReference type="Proteomes" id="UP000037564"/>
    </source>
</evidence>
<dbReference type="Gene3D" id="1.10.150.130">
    <property type="match status" value="1"/>
</dbReference>
<dbReference type="GO" id="GO:0003677">
    <property type="term" value="F:DNA binding"/>
    <property type="evidence" value="ECO:0007669"/>
    <property type="project" value="UniProtKB-KW"/>
</dbReference>
<evidence type="ECO:0000256" key="3">
    <source>
        <dbReference type="ARBA" id="ARBA00023125"/>
    </source>
</evidence>
<accession>A0A0B1JRG7</accession>
<dbReference type="PANTHER" id="PTHR30349">
    <property type="entry name" value="PHAGE INTEGRASE-RELATED"/>
    <property type="match status" value="1"/>
</dbReference>
<keyword evidence="3" id="KW-0238">DNA-binding</keyword>
<name>A0A0B1JRG7_ECOLX</name>
<dbReference type="Pfam" id="PF00589">
    <property type="entry name" value="Phage_integrase"/>
    <property type="match status" value="1"/>
</dbReference>
<comment type="caution">
    <text evidence="5">The sequence shown here is derived from an EMBL/GenBank/DDBJ whole genome shotgun (WGS) entry which is preliminary data.</text>
</comment>
<dbReference type="InterPro" id="IPR046668">
    <property type="entry name" value="DUF6538"/>
</dbReference>
<dbReference type="Proteomes" id="UP000037564">
    <property type="component" value="Unassembled WGS sequence"/>
</dbReference>
<proteinExistence type="inferred from homology"/>
<dbReference type="CDD" id="cd01184">
    <property type="entry name" value="INT_C_like_1"/>
    <property type="match status" value="1"/>
</dbReference>
<dbReference type="PANTHER" id="PTHR30349:SF41">
    <property type="entry name" value="INTEGRASE_RECOMBINASE PROTEIN MJ0367-RELATED"/>
    <property type="match status" value="1"/>
</dbReference>
<evidence type="ECO:0000256" key="2">
    <source>
        <dbReference type="ARBA" id="ARBA00022908"/>
    </source>
</evidence>
<dbReference type="GO" id="GO:0015074">
    <property type="term" value="P:DNA integration"/>
    <property type="evidence" value="ECO:0007669"/>
    <property type="project" value="UniProtKB-KW"/>
</dbReference>
<dbReference type="InterPro" id="IPR002104">
    <property type="entry name" value="Integrase_catalytic"/>
</dbReference>
<dbReference type="InterPro" id="IPR010998">
    <property type="entry name" value="Integrase_recombinase_N"/>
</dbReference>
<dbReference type="PATRIC" id="fig|562.7396.peg.247"/>
<evidence type="ECO:0000256" key="4">
    <source>
        <dbReference type="ARBA" id="ARBA00023172"/>
    </source>
</evidence>
<dbReference type="Pfam" id="PF13102">
    <property type="entry name" value="Phage_int_SAM_5"/>
    <property type="match status" value="1"/>
</dbReference>
<comment type="similarity">
    <text evidence="1">Belongs to the 'phage' integrase family.</text>
</comment>
<dbReference type="Gene3D" id="1.10.443.10">
    <property type="entry name" value="Intergrase catalytic core"/>
    <property type="match status" value="1"/>
</dbReference>
<organism evidence="5 6">
    <name type="scientific">Escherichia coli</name>
    <dbReference type="NCBI Taxonomy" id="562"/>
    <lineage>
        <taxon>Bacteria</taxon>
        <taxon>Pseudomonadati</taxon>
        <taxon>Pseudomonadota</taxon>
        <taxon>Gammaproteobacteria</taxon>
        <taxon>Enterobacterales</taxon>
        <taxon>Enterobacteriaceae</taxon>
        <taxon>Escherichia</taxon>
    </lineage>
</organism>
<dbReference type="AlphaFoldDB" id="A0A0B1JRG7"/>
<dbReference type="InterPro" id="IPR013762">
    <property type="entry name" value="Integrase-like_cat_sf"/>
</dbReference>
<sequence length="444" mass="51075">MRHNQFSHYKRSDTLAGDFMRYKPNQYLICDSYGNYYLRITLPVYMKPFFEGKRTFVRSLHTSNLRVARRKRDQIADEYHCLRESVAPVNSTIENTLELLRSKAKYAKTATRVQDTASSCPSLLKILEIYLTINSTKKKPATLAKARKAVEMFLSYRKKPDIALQDVSRTTVTGWIEHMQKTLSQQSIANYISPMAQLWELASSRYHDAPERALSPWRGHRLDVAQSRESYEAFSNKELLQVLQVFSGNSAENKEMTALCLIGLYTGMRINEIASLTIDDVKEIEGVLCFEITQGKTKAAARLVPVHSLITPLVLSLREKPHNGFLFYHASITERADGKRSTWHTQRFTRAKRKALGEKGTERKVFHSLRHGVAQLLDRNQIPEDRIALMLGHQRGNTETFRTYSKNAASPVELKKYIELLRYPEIEKGLSINKKSNLRRKTTL</sequence>
<dbReference type="SUPFAM" id="SSF56349">
    <property type="entry name" value="DNA breaking-rejoining enzymes"/>
    <property type="match status" value="1"/>
</dbReference>
<evidence type="ECO:0000313" key="5">
    <source>
        <dbReference type="EMBL" id="KNF61454.1"/>
    </source>
</evidence>
<dbReference type="InterPro" id="IPR025269">
    <property type="entry name" value="SAM-like_dom"/>
</dbReference>
<protein>
    <submittedName>
        <fullName evidence="5">Integrase</fullName>
    </submittedName>
</protein>
<keyword evidence="2" id="KW-0229">DNA integration</keyword>
<dbReference type="PROSITE" id="PS51898">
    <property type="entry name" value="TYR_RECOMBINASE"/>
    <property type="match status" value="1"/>
</dbReference>
<dbReference type="EMBL" id="LGZN01000105">
    <property type="protein sequence ID" value="KNF61454.1"/>
    <property type="molecule type" value="Genomic_DNA"/>
</dbReference>